<evidence type="ECO:0000313" key="2">
    <source>
        <dbReference type="EMBL" id="KAE8355531.1"/>
    </source>
</evidence>
<dbReference type="Proteomes" id="UP000327118">
    <property type="component" value="Unassembled WGS sequence"/>
</dbReference>
<name>A0A5N6ZD11_9EURO</name>
<organism evidence="2 3">
    <name type="scientific">Aspergillus coremiiformis</name>
    <dbReference type="NCBI Taxonomy" id="138285"/>
    <lineage>
        <taxon>Eukaryota</taxon>
        <taxon>Fungi</taxon>
        <taxon>Dikarya</taxon>
        <taxon>Ascomycota</taxon>
        <taxon>Pezizomycotina</taxon>
        <taxon>Eurotiomycetes</taxon>
        <taxon>Eurotiomycetidae</taxon>
        <taxon>Eurotiales</taxon>
        <taxon>Aspergillaceae</taxon>
        <taxon>Aspergillus</taxon>
        <taxon>Aspergillus subgen. Circumdati</taxon>
    </lineage>
</organism>
<sequence length="73" mass="7838">MTARQVFAGWGCFLLPISGGIFFWICSNTLGCFASSLLGGRRSVTTGNSVCFDPFQPPSKPHVFHTAGELVTI</sequence>
<evidence type="ECO:0000256" key="1">
    <source>
        <dbReference type="SAM" id="Phobius"/>
    </source>
</evidence>
<accession>A0A5N6ZD11</accession>
<keyword evidence="1" id="KW-0812">Transmembrane</keyword>
<dbReference type="EMBL" id="ML739051">
    <property type="protein sequence ID" value="KAE8355531.1"/>
    <property type="molecule type" value="Genomic_DNA"/>
</dbReference>
<feature type="transmembrane region" description="Helical" evidence="1">
    <location>
        <begin position="7"/>
        <end position="25"/>
    </location>
</feature>
<keyword evidence="1" id="KW-0472">Membrane</keyword>
<evidence type="ECO:0000313" key="3">
    <source>
        <dbReference type="Proteomes" id="UP000327118"/>
    </source>
</evidence>
<dbReference type="AlphaFoldDB" id="A0A5N6ZD11"/>
<reference evidence="3" key="1">
    <citation type="submission" date="2019-04" db="EMBL/GenBank/DDBJ databases">
        <title>Friends and foes A comparative genomics studyof 23 Aspergillus species from section Flavi.</title>
        <authorList>
            <consortium name="DOE Joint Genome Institute"/>
            <person name="Kjaerbolling I."/>
            <person name="Vesth T."/>
            <person name="Frisvad J.C."/>
            <person name="Nybo J.L."/>
            <person name="Theobald S."/>
            <person name="Kildgaard S."/>
            <person name="Isbrandt T."/>
            <person name="Kuo A."/>
            <person name="Sato A."/>
            <person name="Lyhne E.K."/>
            <person name="Kogle M.E."/>
            <person name="Wiebenga A."/>
            <person name="Kun R.S."/>
            <person name="Lubbers R.J."/>
            <person name="Makela M.R."/>
            <person name="Barry K."/>
            <person name="Chovatia M."/>
            <person name="Clum A."/>
            <person name="Daum C."/>
            <person name="Haridas S."/>
            <person name="He G."/>
            <person name="LaButti K."/>
            <person name="Lipzen A."/>
            <person name="Mondo S."/>
            <person name="Riley R."/>
            <person name="Salamov A."/>
            <person name="Simmons B.A."/>
            <person name="Magnuson J.K."/>
            <person name="Henrissat B."/>
            <person name="Mortensen U.H."/>
            <person name="Larsen T.O."/>
            <person name="Devries R.P."/>
            <person name="Grigoriev I.V."/>
            <person name="Machida M."/>
            <person name="Baker S.E."/>
            <person name="Andersen M.R."/>
        </authorList>
    </citation>
    <scope>NUCLEOTIDE SEQUENCE [LARGE SCALE GENOMIC DNA]</scope>
    <source>
        <strain evidence="3">CBS 553.77</strain>
    </source>
</reference>
<keyword evidence="3" id="KW-1185">Reference proteome</keyword>
<proteinExistence type="predicted"/>
<keyword evidence="1" id="KW-1133">Transmembrane helix</keyword>
<gene>
    <name evidence="2" type="ORF">BDV28DRAFT_39034</name>
</gene>
<protein>
    <submittedName>
        <fullName evidence="2">Uncharacterized protein</fullName>
    </submittedName>
</protein>